<dbReference type="EMBL" id="JYNL01000030">
    <property type="protein sequence ID" value="KMO75095.1"/>
    <property type="molecule type" value="Genomic_DNA"/>
</dbReference>
<accession>A0A0J6VVK3</accession>
<keyword evidence="2" id="KW-1185">Reference proteome</keyword>
<dbReference type="Proteomes" id="UP000036513">
    <property type="component" value="Unassembled WGS sequence"/>
</dbReference>
<sequence>MTLATDRVVTPEGFAVEDITTGVHASGFGQVGDGRSFSFHIERHELVVEVYRPRLRGLVPQSEDVVAVATRKLTDIDLTDERSMTAVVRDAVAAAHPVPRTGR</sequence>
<dbReference type="PATRIC" id="fig|37916.4.peg.3243"/>
<proteinExistence type="predicted"/>
<gene>
    <name evidence="1" type="ORF">MCHLDSM_03313</name>
</gene>
<name>A0A0J6VVK3_9MYCO</name>
<dbReference type="AlphaFoldDB" id="A0A0J6VVK3"/>
<organism evidence="1 2">
    <name type="scientific">Mycolicibacterium chlorophenolicum</name>
    <dbReference type="NCBI Taxonomy" id="37916"/>
    <lineage>
        <taxon>Bacteria</taxon>
        <taxon>Bacillati</taxon>
        <taxon>Actinomycetota</taxon>
        <taxon>Actinomycetes</taxon>
        <taxon>Mycobacteriales</taxon>
        <taxon>Mycobacteriaceae</taxon>
        <taxon>Mycolicibacterium</taxon>
    </lineage>
</organism>
<dbReference type="STRING" id="37916.MCHLDSM_03313"/>
<evidence type="ECO:0000313" key="1">
    <source>
        <dbReference type="EMBL" id="KMO75095.1"/>
    </source>
</evidence>
<comment type="caution">
    <text evidence="1">The sequence shown here is derived from an EMBL/GenBank/DDBJ whole genome shotgun (WGS) entry which is preliminary data.</text>
</comment>
<dbReference type="RefSeq" id="WP_197044815.1">
    <property type="nucleotide sequence ID" value="NZ_JYNL01000030.1"/>
</dbReference>
<protein>
    <submittedName>
        <fullName evidence="1">Uncharacterized protein</fullName>
    </submittedName>
</protein>
<evidence type="ECO:0000313" key="2">
    <source>
        <dbReference type="Proteomes" id="UP000036513"/>
    </source>
</evidence>
<reference evidence="1 2" key="1">
    <citation type="journal article" date="2015" name="Genome Biol. Evol.">
        <title>Characterization of Three Mycobacterium spp. with Potential Use in Bioremediation by Genome Sequencing and Comparative Genomics.</title>
        <authorList>
            <person name="Das S."/>
            <person name="Pettersson B.M."/>
            <person name="Behra P.R."/>
            <person name="Ramesh M."/>
            <person name="Dasgupta S."/>
            <person name="Bhattacharya A."/>
            <person name="Kirsebom L.A."/>
        </authorList>
    </citation>
    <scope>NUCLEOTIDE SEQUENCE [LARGE SCALE GENOMIC DNA]</scope>
    <source>
        <strain evidence="1 2">DSM 43826</strain>
    </source>
</reference>